<name>A0A6L5BZK7_9PSED</name>
<dbReference type="InterPro" id="IPR018170">
    <property type="entry name" value="Aldo/ket_reductase_CS"/>
</dbReference>
<feature type="active site" description="Proton donor" evidence="1">
    <location>
        <position position="60"/>
    </location>
</feature>
<evidence type="ECO:0000259" key="4">
    <source>
        <dbReference type="Pfam" id="PF00248"/>
    </source>
</evidence>
<dbReference type="InterPro" id="IPR044501">
    <property type="entry name" value="BaDH-like"/>
</dbReference>
<organism evidence="5 6">
    <name type="scientific">Pseudomonas frederiksbergensis</name>
    <dbReference type="NCBI Taxonomy" id="104087"/>
    <lineage>
        <taxon>Bacteria</taxon>
        <taxon>Pseudomonadati</taxon>
        <taxon>Pseudomonadota</taxon>
        <taxon>Gammaproteobacteria</taxon>
        <taxon>Pseudomonadales</taxon>
        <taxon>Pseudomonadaceae</taxon>
        <taxon>Pseudomonas</taxon>
    </lineage>
</organism>
<sequence>MSYEAFHDGLRDTRFALNHGSVEMPAVGFGTLFRDLSVTTQAVKHALDAGFRHFDCAERYRNEDQVGVAIKDALEAGTIRREDLFITTKLWNTNHRPERVEPAFEASCRRLQVDYIDCYLIHTPFAFQPGDNQDPRDAFGHVIYDSGVTLLETWRELERLVDEGQCRSIGLSDITLEALKEIVAAARIKPAVVQVESHPYLPEWELLEFCQQHGIIVLAFAPLGHGMEPNVLEDTVITGIAKRLQKTPAQVALAWAVQRGVAFLTTSATPSHIQENINIETLPQRAMREIKEDITTRVRFNSVVETGVPGFIPRKKPE</sequence>
<evidence type="ECO:0000256" key="1">
    <source>
        <dbReference type="PIRSR" id="PIRSR000097-1"/>
    </source>
</evidence>
<dbReference type="Gene3D" id="3.20.20.100">
    <property type="entry name" value="NADP-dependent oxidoreductase domain"/>
    <property type="match status" value="1"/>
</dbReference>
<keyword evidence="5" id="KW-0560">Oxidoreductase</keyword>
<dbReference type="SUPFAM" id="SSF51430">
    <property type="entry name" value="NAD(P)-linked oxidoreductase"/>
    <property type="match status" value="1"/>
</dbReference>
<dbReference type="InterPro" id="IPR023210">
    <property type="entry name" value="NADP_OxRdtase_dom"/>
</dbReference>
<dbReference type="RefSeq" id="WP_163909460.1">
    <property type="nucleotide sequence ID" value="NZ_JAAAXX010000001.1"/>
</dbReference>
<dbReference type="EC" id="1.1.1.184" evidence="5"/>
<dbReference type="AlphaFoldDB" id="A0A6L5BZK7"/>
<proteinExistence type="predicted"/>
<feature type="site" description="Lowers pKa of active site Tyr" evidence="3">
    <location>
        <position position="89"/>
    </location>
</feature>
<feature type="binding site" evidence="2">
    <location>
        <position position="122"/>
    </location>
    <ligand>
        <name>substrate</name>
    </ligand>
</feature>
<reference evidence="5 6" key="1">
    <citation type="submission" date="2019-12" db="EMBL/GenBank/DDBJ databases">
        <title>Endophytic bacteria associated with Panax ginseng seedlings.</title>
        <authorList>
            <person name="Park J.M."/>
            <person name="Shin R."/>
            <person name="Jo S.H."/>
        </authorList>
    </citation>
    <scope>NUCLEOTIDE SEQUENCE [LARGE SCALE GENOMIC DNA]</scope>
    <source>
        <strain evidence="5 6">PgKB32</strain>
    </source>
</reference>
<evidence type="ECO:0000313" key="6">
    <source>
        <dbReference type="Proteomes" id="UP000475265"/>
    </source>
</evidence>
<dbReference type="PRINTS" id="PR00069">
    <property type="entry name" value="ALDKETRDTASE"/>
</dbReference>
<gene>
    <name evidence="5" type="ORF">FX983_02166</name>
</gene>
<dbReference type="PIRSF" id="PIRSF000097">
    <property type="entry name" value="AKR"/>
    <property type="match status" value="1"/>
</dbReference>
<dbReference type="Pfam" id="PF00248">
    <property type="entry name" value="Aldo_ket_red"/>
    <property type="match status" value="1"/>
</dbReference>
<evidence type="ECO:0000256" key="2">
    <source>
        <dbReference type="PIRSR" id="PIRSR000097-2"/>
    </source>
</evidence>
<evidence type="ECO:0000256" key="3">
    <source>
        <dbReference type="PIRSR" id="PIRSR000097-3"/>
    </source>
</evidence>
<feature type="domain" description="NADP-dependent oxidoreductase" evidence="4">
    <location>
        <begin position="40"/>
        <end position="292"/>
    </location>
</feature>
<protein>
    <submittedName>
        <fullName evidence="5">Aldo/keto reductase</fullName>
        <ecNumber evidence="5">1.1.1.184</ecNumber>
    </submittedName>
</protein>
<dbReference type="CDD" id="cd19129">
    <property type="entry name" value="AKR_BaDH-like"/>
    <property type="match status" value="1"/>
</dbReference>
<accession>A0A6L5BZK7</accession>
<dbReference type="InterPro" id="IPR020471">
    <property type="entry name" value="AKR"/>
</dbReference>
<dbReference type="PROSITE" id="PS00798">
    <property type="entry name" value="ALDOKETO_REDUCTASE_1"/>
    <property type="match status" value="1"/>
</dbReference>
<dbReference type="Proteomes" id="UP000475265">
    <property type="component" value="Unassembled WGS sequence"/>
</dbReference>
<comment type="caution">
    <text evidence="5">The sequence shown here is derived from an EMBL/GenBank/DDBJ whole genome shotgun (WGS) entry which is preliminary data.</text>
</comment>
<dbReference type="EMBL" id="JAAAXX010000001">
    <property type="protein sequence ID" value="KAF2394186.1"/>
    <property type="molecule type" value="Genomic_DNA"/>
</dbReference>
<dbReference type="PANTHER" id="PTHR11732">
    <property type="entry name" value="ALDO/KETO REDUCTASE"/>
    <property type="match status" value="1"/>
</dbReference>
<dbReference type="GO" id="GO:0004090">
    <property type="term" value="F:carbonyl reductase (NADPH) activity"/>
    <property type="evidence" value="ECO:0007669"/>
    <property type="project" value="UniProtKB-EC"/>
</dbReference>
<evidence type="ECO:0000313" key="5">
    <source>
        <dbReference type="EMBL" id="KAF2394186.1"/>
    </source>
</evidence>
<dbReference type="InterPro" id="IPR036812">
    <property type="entry name" value="NAD(P)_OxRdtase_dom_sf"/>
</dbReference>